<evidence type="ECO:0000313" key="2">
    <source>
        <dbReference type="Proteomes" id="UP000886687"/>
    </source>
</evidence>
<accession>A0A9E4MZZ6</accession>
<dbReference type="Proteomes" id="UP000886687">
    <property type="component" value="Unassembled WGS sequence"/>
</dbReference>
<comment type="caution">
    <text evidence="1">The sequence shown here is derived from an EMBL/GenBank/DDBJ whole genome shotgun (WGS) entry which is preliminary data.</text>
</comment>
<name>A0A9E4MZZ6_9GAMM</name>
<organism evidence="1 2">
    <name type="scientific">Candidatus Thiodiazotropha lotti</name>
    <dbReference type="NCBI Taxonomy" id="2792787"/>
    <lineage>
        <taxon>Bacteria</taxon>
        <taxon>Pseudomonadati</taxon>
        <taxon>Pseudomonadota</taxon>
        <taxon>Gammaproteobacteria</taxon>
        <taxon>Chromatiales</taxon>
        <taxon>Sedimenticolaceae</taxon>
        <taxon>Candidatus Thiodiazotropha</taxon>
    </lineage>
</organism>
<reference evidence="1" key="1">
    <citation type="journal article" date="2021" name="Proc. Natl. Acad. Sci. U.S.A.">
        <title>Global biogeography of chemosynthetic symbionts reveals both localized and globally distributed symbiont groups. .</title>
        <authorList>
            <person name="Osvatic J.T."/>
            <person name="Wilkins L.G.E."/>
            <person name="Leibrecht L."/>
            <person name="Leray M."/>
            <person name="Zauner S."/>
            <person name="Polzin J."/>
            <person name="Camacho Y."/>
            <person name="Gros O."/>
            <person name="van Gils J.A."/>
            <person name="Eisen J.A."/>
            <person name="Petersen J.M."/>
            <person name="Yuen B."/>
        </authorList>
    </citation>
    <scope>NUCLEOTIDE SEQUENCE</scope>
    <source>
        <strain evidence="1">MAGL173</strain>
    </source>
</reference>
<gene>
    <name evidence="1" type="ORF">JAZ04_14365</name>
</gene>
<dbReference type="EMBL" id="JAEPDI010000012">
    <property type="protein sequence ID" value="MCG7940022.1"/>
    <property type="molecule type" value="Genomic_DNA"/>
</dbReference>
<sequence>MATTYTTDENGHTVGVTNLDMKLESAGIKNLPYRNKVYFRQLQSQVLQSSGRTPSLDEVLEDILNGTHPLPPWADTSRYAV</sequence>
<dbReference type="AlphaFoldDB" id="A0A9E4MZZ6"/>
<protein>
    <submittedName>
        <fullName evidence="1">Uncharacterized protein</fullName>
    </submittedName>
</protein>
<proteinExistence type="predicted"/>
<evidence type="ECO:0000313" key="1">
    <source>
        <dbReference type="EMBL" id="MCG7940022.1"/>
    </source>
</evidence>